<dbReference type="InterPro" id="IPR050109">
    <property type="entry name" value="HTH-type_TetR-like_transc_reg"/>
</dbReference>
<comment type="caution">
    <text evidence="4">The sequence shown here is derived from an EMBL/GenBank/DDBJ whole genome shotgun (WGS) entry which is preliminary data.</text>
</comment>
<dbReference type="EMBL" id="LQYE01000008">
    <property type="protein sequence ID" value="OAT69273.1"/>
    <property type="molecule type" value="Genomic_DNA"/>
</dbReference>
<dbReference type="PANTHER" id="PTHR30055:SF226">
    <property type="entry name" value="HTH-TYPE TRANSCRIPTIONAL REGULATOR PKSA"/>
    <property type="match status" value="1"/>
</dbReference>
<keyword evidence="1 2" id="KW-0238">DNA-binding</keyword>
<sequence>MAKAVAQRGFARDRVLEAAHALFKENGIDGTSLQMIADRLGVNKSAVYYQFHSKDEIVLAIVHPVFDDINRVTRIADALSAPGARREAAVSGLVELAVRHRTITALFYDPAAERAARSRAEFMNTYENLMALLQGPDPRDVDRVAMAVLLNGLFGAATDPDITNVSDESLHDILLSCARRLLDVVVAPVI</sequence>
<dbReference type="PANTHER" id="PTHR30055">
    <property type="entry name" value="HTH-TYPE TRANSCRIPTIONAL REGULATOR RUTR"/>
    <property type="match status" value="1"/>
</dbReference>
<dbReference type="InterPro" id="IPR001647">
    <property type="entry name" value="HTH_TetR"/>
</dbReference>
<proteinExistence type="predicted"/>
<feature type="domain" description="HTH tetR-type" evidence="3">
    <location>
        <begin position="9"/>
        <end position="69"/>
    </location>
</feature>
<evidence type="ECO:0000256" key="2">
    <source>
        <dbReference type="PROSITE-ProRule" id="PRU00335"/>
    </source>
</evidence>
<name>A0A179VE37_9MYCO</name>
<reference evidence="4 5" key="1">
    <citation type="submission" date="2016-01" db="EMBL/GenBank/DDBJ databases">
        <title>Mycobacterium immunogenum strain CD11_6 genome sequencing and assembly.</title>
        <authorList>
            <person name="Kaur G."/>
            <person name="Nair G.R."/>
            <person name="Mayilraj S."/>
        </authorList>
    </citation>
    <scope>NUCLEOTIDE SEQUENCE [LARGE SCALE GENOMIC DNA]</scope>
    <source>
        <strain evidence="4 5">CD11-6</strain>
    </source>
</reference>
<evidence type="ECO:0000256" key="1">
    <source>
        <dbReference type="ARBA" id="ARBA00023125"/>
    </source>
</evidence>
<dbReference type="PROSITE" id="PS50977">
    <property type="entry name" value="HTH_TETR_2"/>
    <property type="match status" value="1"/>
</dbReference>
<feature type="DNA-binding region" description="H-T-H motif" evidence="2">
    <location>
        <begin position="32"/>
        <end position="51"/>
    </location>
</feature>
<protein>
    <submittedName>
        <fullName evidence="4">TetR family transcriptional regulator</fullName>
    </submittedName>
</protein>
<accession>A0A179VE37</accession>
<gene>
    <name evidence="4" type="ORF">AWB85_21920</name>
</gene>
<dbReference type="GO" id="GO:0003700">
    <property type="term" value="F:DNA-binding transcription factor activity"/>
    <property type="evidence" value="ECO:0007669"/>
    <property type="project" value="TreeGrafter"/>
</dbReference>
<organism evidence="4 5">
    <name type="scientific">Mycobacteroides immunogenum</name>
    <dbReference type="NCBI Taxonomy" id="83262"/>
    <lineage>
        <taxon>Bacteria</taxon>
        <taxon>Bacillati</taxon>
        <taxon>Actinomycetota</taxon>
        <taxon>Actinomycetes</taxon>
        <taxon>Mycobacteriales</taxon>
        <taxon>Mycobacteriaceae</taxon>
        <taxon>Mycobacteroides</taxon>
    </lineage>
</organism>
<dbReference type="Gene3D" id="1.10.357.10">
    <property type="entry name" value="Tetracycline Repressor, domain 2"/>
    <property type="match status" value="1"/>
</dbReference>
<dbReference type="InterPro" id="IPR009057">
    <property type="entry name" value="Homeodomain-like_sf"/>
</dbReference>
<evidence type="ECO:0000313" key="4">
    <source>
        <dbReference type="EMBL" id="OAT69273.1"/>
    </source>
</evidence>
<dbReference type="Pfam" id="PF00440">
    <property type="entry name" value="TetR_N"/>
    <property type="match status" value="1"/>
</dbReference>
<evidence type="ECO:0000313" key="5">
    <source>
        <dbReference type="Proteomes" id="UP000186919"/>
    </source>
</evidence>
<dbReference type="SUPFAM" id="SSF46689">
    <property type="entry name" value="Homeodomain-like"/>
    <property type="match status" value="1"/>
</dbReference>
<dbReference type="Proteomes" id="UP000186919">
    <property type="component" value="Unassembled WGS sequence"/>
</dbReference>
<dbReference type="AlphaFoldDB" id="A0A179VE37"/>
<dbReference type="PRINTS" id="PR00455">
    <property type="entry name" value="HTHTETR"/>
</dbReference>
<dbReference type="RefSeq" id="WP_064629193.1">
    <property type="nucleotide sequence ID" value="NZ_LQYE01000008.1"/>
</dbReference>
<dbReference type="GO" id="GO:0000976">
    <property type="term" value="F:transcription cis-regulatory region binding"/>
    <property type="evidence" value="ECO:0007669"/>
    <property type="project" value="TreeGrafter"/>
</dbReference>
<evidence type="ECO:0000259" key="3">
    <source>
        <dbReference type="PROSITE" id="PS50977"/>
    </source>
</evidence>